<keyword evidence="1" id="KW-0805">Transcription regulation</keyword>
<dbReference type="STRING" id="1164594.SAMN05216204_1225"/>
<dbReference type="InterPro" id="IPR009594">
    <property type="entry name" value="Tscrpt_reg_HTH_AraC_N"/>
</dbReference>
<evidence type="ECO:0000256" key="1">
    <source>
        <dbReference type="ARBA" id="ARBA00023015"/>
    </source>
</evidence>
<dbReference type="GO" id="GO:0043565">
    <property type="term" value="F:sequence-specific DNA binding"/>
    <property type="evidence" value="ECO:0007669"/>
    <property type="project" value="InterPro"/>
</dbReference>
<keyword evidence="5" id="KW-1185">Reference proteome</keyword>
<proteinExistence type="predicted"/>
<accession>A0A1I1RNF2</accession>
<reference evidence="5" key="1">
    <citation type="submission" date="2016-10" db="EMBL/GenBank/DDBJ databases">
        <authorList>
            <person name="Varghese N."/>
            <person name="Submissions S."/>
        </authorList>
    </citation>
    <scope>NUCLEOTIDE SEQUENCE [LARGE SCALE GENOMIC DNA]</scope>
    <source>
        <strain evidence="5">CGMCC 1.12041</strain>
    </source>
</reference>
<dbReference type="InterPro" id="IPR009057">
    <property type="entry name" value="Homeodomain-like_sf"/>
</dbReference>
<dbReference type="InterPro" id="IPR018060">
    <property type="entry name" value="HTH_AraC"/>
</dbReference>
<dbReference type="Gene3D" id="1.10.10.60">
    <property type="entry name" value="Homeodomain-like"/>
    <property type="match status" value="1"/>
</dbReference>
<organism evidence="4 5">
    <name type="scientific">Massilia yuzhufengensis</name>
    <dbReference type="NCBI Taxonomy" id="1164594"/>
    <lineage>
        <taxon>Bacteria</taxon>
        <taxon>Pseudomonadati</taxon>
        <taxon>Pseudomonadota</taxon>
        <taxon>Betaproteobacteria</taxon>
        <taxon>Burkholderiales</taxon>
        <taxon>Oxalobacteraceae</taxon>
        <taxon>Telluria group</taxon>
        <taxon>Massilia</taxon>
    </lineage>
</organism>
<dbReference type="AlphaFoldDB" id="A0A1I1RNF2"/>
<dbReference type="PANTHER" id="PTHR43436:SF1">
    <property type="entry name" value="TRANSCRIPTIONAL REGULATORY PROTEIN"/>
    <property type="match status" value="1"/>
</dbReference>
<dbReference type="PROSITE" id="PS01124">
    <property type="entry name" value="HTH_ARAC_FAMILY_2"/>
    <property type="match status" value="1"/>
</dbReference>
<dbReference type="PANTHER" id="PTHR43436">
    <property type="entry name" value="ARAC-FAMILY TRANSCRIPTIONAL REGULATOR"/>
    <property type="match status" value="1"/>
</dbReference>
<evidence type="ECO:0000256" key="2">
    <source>
        <dbReference type="ARBA" id="ARBA00023163"/>
    </source>
</evidence>
<protein>
    <submittedName>
        <fullName evidence="4">Transcriptional regulator, AraC family</fullName>
    </submittedName>
</protein>
<name>A0A1I1RNF2_9BURK</name>
<sequence>MTSTSPPPAAPATQAAAAPLARLAGLLAANAPHDGSFATCIPGVHAVRASSASAELVHGLHRPALCIVAQGAKTVMLGDESYEYDPSRMMIFSLDLPIAAMIRQASVAAPYLSFRFDFDQERLAELILKAWPDGVPLLRESRAVYVAQAGEAVTDAAARLLALASQPEDAALLAPLVKDEIVLRLLRGPFGARLAQLGRIESHRIGKVVAWIRSHFDQALRIEELAELAHMSSSSLHEHFKSLTSMSPLQFQKALPLQEARRLMLASGIDAGVASQRVGYVSASQFSREYARHFGTAPSRDMLRLRSAGLEQAVSFSQQY</sequence>
<dbReference type="Proteomes" id="UP000198639">
    <property type="component" value="Unassembled WGS sequence"/>
</dbReference>
<dbReference type="EMBL" id="FOLD01000022">
    <property type="protein sequence ID" value="SFD31980.1"/>
    <property type="molecule type" value="Genomic_DNA"/>
</dbReference>
<dbReference type="SUPFAM" id="SSF46689">
    <property type="entry name" value="Homeodomain-like"/>
    <property type="match status" value="2"/>
</dbReference>
<keyword evidence="2" id="KW-0804">Transcription</keyword>
<dbReference type="SMART" id="SM00342">
    <property type="entry name" value="HTH_ARAC"/>
    <property type="match status" value="1"/>
</dbReference>
<dbReference type="RefSeq" id="WP_177207801.1">
    <property type="nucleotide sequence ID" value="NZ_FOLD01000022.1"/>
</dbReference>
<evidence type="ECO:0000259" key="3">
    <source>
        <dbReference type="PROSITE" id="PS01124"/>
    </source>
</evidence>
<dbReference type="Pfam" id="PF12833">
    <property type="entry name" value="HTH_18"/>
    <property type="match status" value="1"/>
</dbReference>
<dbReference type="GO" id="GO:0003700">
    <property type="term" value="F:DNA-binding transcription factor activity"/>
    <property type="evidence" value="ECO:0007669"/>
    <property type="project" value="InterPro"/>
</dbReference>
<feature type="domain" description="HTH araC/xylS-type" evidence="3">
    <location>
        <begin position="206"/>
        <end position="304"/>
    </location>
</feature>
<dbReference type="Pfam" id="PF06719">
    <property type="entry name" value="AraC_N"/>
    <property type="match status" value="1"/>
</dbReference>
<evidence type="ECO:0000313" key="4">
    <source>
        <dbReference type="EMBL" id="SFD31980.1"/>
    </source>
</evidence>
<evidence type="ECO:0000313" key="5">
    <source>
        <dbReference type="Proteomes" id="UP000198639"/>
    </source>
</evidence>
<gene>
    <name evidence="4" type="ORF">SAMN05216204_1225</name>
</gene>